<evidence type="ECO:0000313" key="3">
    <source>
        <dbReference type="Proteomes" id="UP000277204"/>
    </source>
</evidence>
<feature type="compositionally biased region" description="Polar residues" evidence="1">
    <location>
        <begin position="118"/>
        <end position="128"/>
    </location>
</feature>
<feature type="compositionally biased region" description="Polar residues" evidence="1">
    <location>
        <begin position="135"/>
        <end position="152"/>
    </location>
</feature>
<evidence type="ECO:0000256" key="1">
    <source>
        <dbReference type="SAM" id="MobiDB-lite"/>
    </source>
</evidence>
<feature type="compositionally biased region" description="Polar residues" evidence="1">
    <location>
        <begin position="218"/>
        <end position="234"/>
    </location>
</feature>
<proteinExistence type="predicted"/>
<protein>
    <submittedName>
        <fullName evidence="2">Uncharacterized protein</fullName>
    </submittedName>
</protein>
<dbReference type="AlphaFoldDB" id="A0A183LTG3"/>
<reference evidence="2 3" key="1">
    <citation type="submission" date="2018-11" db="EMBL/GenBank/DDBJ databases">
        <authorList>
            <consortium name="Pathogen Informatics"/>
        </authorList>
    </citation>
    <scope>NUCLEOTIDE SEQUENCE [LARGE SCALE GENOMIC DNA]</scope>
    <source>
        <strain evidence="2 3">Zambia</strain>
    </source>
</reference>
<name>A0A183LTG3_9TREM</name>
<dbReference type="EMBL" id="UZAI01002789">
    <property type="protein sequence ID" value="VDO74662.1"/>
    <property type="molecule type" value="Genomic_DNA"/>
</dbReference>
<sequence>MTLDNLGRNTSNNTKFTSLLQLCLAEKKLSCLYTCVFCESSSSCENSKQVNISEQKHEAVHGPLIITPSDVLIRLSEVRELSIVPVIRFDHPKQMQQVSLKHGSERITEVKKHGPSQDIVNTSKLSESANKRSDASLQCNESTGIASSSNSLDPCEDTGQLSEVMTNGFSKRKEIDQEFGNQSSLREGKNKVKEEVERLEEGEEKSNSSMKHLKFSENRPTTQINCNNSTDCNNRQSVQQNLQKQVSVEQNENNKAKPLSVHKTRRLMLIHYMERGKESHTTPELNETQNRCEKKDFNQPTSYQISHGIVPDMVCPNDSYISDEISCNFEEDFSEKQNHNVISCIMYSHFAFAKDEYQMSSIKISIQMISYQMLFLLIMKSRLMNTLVSVRNMSEMKSHSS</sequence>
<feature type="compositionally biased region" description="Basic and acidic residues" evidence="1">
    <location>
        <begin position="186"/>
        <end position="196"/>
    </location>
</feature>
<dbReference type="STRING" id="48269.A0A183LTG3"/>
<feature type="region of interest" description="Disordered" evidence="1">
    <location>
        <begin position="108"/>
        <end position="160"/>
    </location>
</feature>
<accession>A0A183LTG3</accession>
<organism evidence="2 3">
    <name type="scientific">Schistosoma margrebowiei</name>
    <dbReference type="NCBI Taxonomy" id="48269"/>
    <lineage>
        <taxon>Eukaryota</taxon>
        <taxon>Metazoa</taxon>
        <taxon>Spiralia</taxon>
        <taxon>Lophotrochozoa</taxon>
        <taxon>Platyhelminthes</taxon>
        <taxon>Trematoda</taxon>
        <taxon>Digenea</taxon>
        <taxon>Strigeidida</taxon>
        <taxon>Schistosomatoidea</taxon>
        <taxon>Schistosomatidae</taxon>
        <taxon>Schistosoma</taxon>
    </lineage>
</organism>
<gene>
    <name evidence="2" type="ORF">SMRZ_LOCUS7088</name>
</gene>
<evidence type="ECO:0000313" key="2">
    <source>
        <dbReference type="EMBL" id="VDO74662.1"/>
    </source>
</evidence>
<dbReference type="Proteomes" id="UP000277204">
    <property type="component" value="Unassembled WGS sequence"/>
</dbReference>
<keyword evidence="3" id="KW-1185">Reference proteome</keyword>
<feature type="region of interest" description="Disordered" evidence="1">
    <location>
        <begin position="177"/>
        <end position="234"/>
    </location>
</feature>